<dbReference type="InterPro" id="IPR011547">
    <property type="entry name" value="SLC26A/SulP_dom"/>
</dbReference>
<evidence type="ECO:0000256" key="4">
    <source>
        <dbReference type="ARBA" id="ARBA00023136"/>
    </source>
</evidence>
<name>M2QX56_CERS8</name>
<dbReference type="AlphaFoldDB" id="M2QX56"/>
<evidence type="ECO:0000256" key="5">
    <source>
        <dbReference type="SAM" id="Phobius"/>
    </source>
</evidence>
<evidence type="ECO:0000313" key="7">
    <source>
        <dbReference type="EMBL" id="EMD36715.1"/>
    </source>
</evidence>
<dbReference type="PANTHER" id="PTHR11814">
    <property type="entry name" value="SULFATE TRANSPORTER"/>
    <property type="match status" value="1"/>
</dbReference>
<sequence length="280" mass="29737">MSYAQIATLPPQYGLYSAFVGTLIYCLFATSKDVSIGPVAVMSLKISQIISDVDKCFPGMWEGPQIATTVAFVSGLIVLGIGLLRLGWIVEFIPVPAVSGYMTGSAINIVAGQVAGLLGEYGFDTRAATYKVIINCFKFLPDTKLDAAFGITGLFALYAIRIGCDALGRRYPRRHSSSYPSSGMHSCLLSCLLHPGSTAGIVSAILENTLSKSWKPCRAVFNTSAPPVIDGKLVSALAGQLPVATIILLLEHIAISKSFGRVNGYKINPNQELIAIGVTN</sequence>
<evidence type="ECO:0000313" key="8">
    <source>
        <dbReference type="Proteomes" id="UP000016930"/>
    </source>
</evidence>
<dbReference type="Proteomes" id="UP000016930">
    <property type="component" value="Unassembled WGS sequence"/>
</dbReference>
<dbReference type="OrthoDB" id="288203at2759"/>
<keyword evidence="3 5" id="KW-1133">Transmembrane helix</keyword>
<accession>M2QX56</accession>
<proteinExistence type="predicted"/>
<keyword evidence="8" id="KW-1185">Reference proteome</keyword>
<dbReference type="HOGENOM" id="CLU_995870_0_0_1"/>
<comment type="subcellular location">
    <subcellularLocation>
        <location evidence="1">Membrane</location>
        <topology evidence="1">Multi-pass membrane protein</topology>
    </subcellularLocation>
</comment>
<evidence type="ECO:0000256" key="2">
    <source>
        <dbReference type="ARBA" id="ARBA00022692"/>
    </source>
</evidence>
<dbReference type="Pfam" id="PF00916">
    <property type="entry name" value="Sulfate_transp"/>
    <property type="match status" value="1"/>
</dbReference>
<feature type="transmembrane region" description="Helical" evidence="5">
    <location>
        <begin position="13"/>
        <end position="30"/>
    </location>
</feature>
<evidence type="ECO:0000259" key="6">
    <source>
        <dbReference type="Pfam" id="PF00916"/>
    </source>
</evidence>
<dbReference type="GO" id="GO:0008271">
    <property type="term" value="F:secondary active sulfate transmembrane transporter activity"/>
    <property type="evidence" value="ECO:0007669"/>
    <property type="project" value="InterPro"/>
</dbReference>
<dbReference type="InterPro" id="IPR018045">
    <property type="entry name" value="S04_transporter_CS"/>
</dbReference>
<feature type="domain" description="SLC26A/SulP transporter" evidence="6">
    <location>
        <begin position="1"/>
        <end position="280"/>
    </location>
</feature>
<keyword evidence="4 5" id="KW-0472">Membrane</keyword>
<dbReference type="EMBL" id="KB445797">
    <property type="protein sequence ID" value="EMD36715.1"/>
    <property type="molecule type" value="Genomic_DNA"/>
</dbReference>
<gene>
    <name evidence="7" type="ORF">CERSUDRAFT_136963</name>
</gene>
<organism evidence="7 8">
    <name type="scientific">Ceriporiopsis subvermispora (strain B)</name>
    <name type="common">White-rot fungus</name>
    <name type="synonym">Gelatoporia subvermispora</name>
    <dbReference type="NCBI Taxonomy" id="914234"/>
    <lineage>
        <taxon>Eukaryota</taxon>
        <taxon>Fungi</taxon>
        <taxon>Dikarya</taxon>
        <taxon>Basidiomycota</taxon>
        <taxon>Agaricomycotina</taxon>
        <taxon>Agaricomycetes</taxon>
        <taxon>Polyporales</taxon>
        <taxon>Gelatoporiaceae</taxon>
        <taxon>Gelatoporia</taxon>
    </lineage>
</organism>
<dbReference type="PROSITE" id="PS01130">
    <property type="entry name" value="SLC26A"/>
    <property type="match status" value="1"/>
</dbReference>
<keyword evidence="2 5" id="KW-0812">Transmembrane</keyword>
<dbReference type="GO" id="GO:0016020">
    <property type="term" value="C:membrane"/>
    <property type="evidence" value="ECO:0007669"/>
    <property type="project" value="UniProtKB-SubCell"/>
</dbReference>
<feature type="transmembrane region" description="Helical" evidence="5">
    <location>
        <begin position="70"/>
        <end position="90"/>
    </location>
</feature>
<dbReference type="STRING" id="914234.M2QX56"/>
<reference evidence="7 8" key="1">
    <citation type="journal article" date="2012" name="Proc. Natl. Acad. Sci. U.S.A.">
        <title>Comparative genomics of Ceriporiopsis subvermispora and Phanerochaete chrysosporium provide insight into selective ligninolysis.</title>
        <authorList>
            <person name="Fernandez-Fueyo E."/>
            <person name="Ruiz-Duenas F.J."/>
            <person name="Ferreira P."/>
            <person name="Floudas D."/>
            <person name="Hibbett D.S."/>
            <person name="Canessa P."/>
            <person name="Larrondo L.F."/>
            <person name="James T.Y."/>
            <person name="Seelenfreund D."/>
            <person name="Lobos S."/>
            <person name="Polanco R."/>
            <person name="Tello M."/>
            <person name="Honda Y."/>
            <person name="Watanabe T."/>
            <person name="Watanabe T."/>
            <person name="Ryu J.S."/>
            <person name="Kubicek C.P."/>
            <person name="Schmoll M."/>
            <person name="Gaskell J."/>
            <person name="Hammel K.E."/>
            <person name="St John F.J."/>
            <person name="Vanden Wymelenberg A."/>
            <person name="Sabat G."/>
            <person name="Splinter BonDurant S."/>
            <person name="Syed K."/>
            <person name="Yadav J.S."/>
            <person name="Doddapaneni H."/>
            <person name="Subramanian V."/>
            <person name="Lavin J.L."/>
            <person name="Oguiza J.A."/>
            <person name="Perez G."/>
            <person name="Pisabarro A.G."/>
            <person name="Ramirez L."/>
            <person name="Santoyo F."/>
            <person name="Master E."/>
            <person name="Coutinho P.M."/>
            <person name="Henrissat B."/>
            <person name="Lombard V."/>
            <person name="Magnuson J.K."/>
            <person name="Kuees U."/>
            <person name="Hori C."/>
            <person name="Igarashi K."/>
            <person name="Samejima M."/>
            <person name="Held B.W."/>
            <person name="Barry K.W."/>
            <person name="LaButti K.M."/>
            <person name="Lapidus A."/>
            <person name="Lindquist E.A."/>
            <person name="Lucas S.M."/>
            <person name="Riley R."/>
            <person name="Salamov A.A."/>
            <person name="Hoffmeister D."/>
            <person name="Schwenk D."/>
            <person name="Hadar Y."/>
            <person name="Yarden O."/>
            <person name="de Vries R.P."/>
            <person name="Wiebenga A."/>
            <person name="Stenlid J."/>
            <person name="Eastwood D."/>
            <person name="Grigoriev I.V."/>
            <person name="Berka R.M."/>
            <person name="Blanchette R.A."/>
            <person name="Kersten P."/>
            <person name="Martinez A.T."/>
            <person name="Vicuna R."/>
            <person name="Cullen D."/>
        </authorList>
    </citation>
    <scope>NUCLEOTIDE SEQUENCE [LARGE SCALE GENOMIC DNA]</scope>
    <source>
        <strain evidence="7 8">B</strain>
    </source>
</reference>
<evidence type="ECO:0000256" key="1">
    <source>
        <dbReference type="ARBA" id="ARBA00004141"/>
    </source>
</evidence>
<feature type="non-terminal residue" evidence="7">
    <location>
        <position position="280"/>
    </location>
</feature>
<dbReference type="InterPro" id="IPR001902">
    <property type="entry name" value="SLC26A/SulP_fam"/>
</dbReference>
<feature type="transmembrane region" description="Helical" evidence="5">
    <location>
        <begin position="147"/>
        <end position="167"/>
    </location>
</feature>
<protein>
    <recommendedName>
        <fullName evidence="6">SLC26A/SulP transporter domain-containing protein</fullName>
    </recommendedName>
</protein>
<evidence type="ECO:0000256" key="3">
    <source>
        <dbReference type="ARBA" id="ARBA00022989"/>
    </source>
</evidence>